<dbReference type="SUPFAM" id="SSF46689">
    <property type="entry name" value="Homeodomain-like"/>
    <property type="match status" value="1"/>
</dbReference>
<dbReference type="InterPro" id="IPR001647">
    <property type="entry name" value="HTH_TetR"/>
</dbReference>
<comment type="caution">
    <text evidence="4">The sequence shown here is derived from an EMBL/GenBank/DDBJ whole genome shotgun (WGS) entry which is preliminary data.</text>
</comment>
<dbReference type="PANTHER" id="PTHR30055:SF200">
    <property type="entry name" value="HTH-TYPE TRANSCRIPTIONAL REPRESSOR BDCR"/>
    <property type="match status" value="1"/>
</dbReference>
<dbReference type="SUPFAM" id="SSF48498">
    <property type="entry name" value="Tetracyclin repressor-like, C-terminal domain"/>
    <property type="match status" value="1"/>
</dbReference>
<feature type="DNA-binding region" description="H-T-H motif" evidence="2">
    <location>
        <begin position="70"/>
        <end position="89"/>
    </location>
</feature>
<evidence type="ECO:0000259" key="3">
    <source>
        <dbReference type="PROSITE" id="PS50977"/>
    </source>
</evidence>
<gene>
    <name evidence="4" type="ORF">GCM10010994_26150</name>
</gene>
<sequence length="237" mass="25937">MNQPAKPTDGASVRSLKQRDTSGTDVISFIESMNQGFTADFFGPPRHNSVRRLVISAIENFAAKGYHATTTRDIARGADMSPAALYVHFSSKKDLLFKLTMAMASAMIDDLRRAAASTDDPTARLRALVISYVRCNAYMHTAVHVATLEYQVLDDEQHRVIDALGTQVNGVLDECLLTGRAQGVFHFANVTVLRTAILSLCVSVSGWFSAKGPITPEEMGEEYARLVLRMVVNNGQP</sequence>
<dbReference type="Pfam" id="PF17932">
    <property type="entry name" value="TetR_C_24"/>
    <property type="match status" value="1"/>
</dbReference>
<keyword evidence="5" id="KW-1185">Reference proteome</keyword>
<keyword evidence="1 2" id="KW-0238">DNA-binding</keyword>
<evidence type="ECO:0000313" key="5">
    <source>
        <dbReference type="Proteomes" id="UP000637002"/>
    </source>
</evidence>
<accession>A0A916UBN4</accession>
<dbReference type="EMBL" id="BMGG01000004">
    <property type="protein sequence ID" value="GGC66335.1"/>
    <property type="molecule type" value="Genomic_DNA"/>
</dbReference>
<dbReference type="GO" id="GO:0000976">
    <property type="term" value="F:transcription cis-regulatory region binding"/>
    <property type="evidence" value="ECO:0007669"/>
    <property type="project" value="TreeGrafter"/>
</dbReference>
<evidence type="ECO:0000256" key="1">
    <source>
        <dbReference type="ARBA" id="ARBA00023125"/>
    </source>
</evidence>
<dbReference type="Pfam" id="PF00440">
    <property type="entry name" value="TetR_N"/>
    <property type="match status" value="1"/>
</dbReference>
<feature type="domain" description="HTH tetR-type" evidence="3">
    <location>
        <begin position="47"/>
        <end position="107"/>
    </location>
</feature>
<evidence type="ECO:0000313" key="4">
    <source>
        <dbReference type="EMBL" id="GGC66335.1"/>
    </source>
</evidence>
<dbReference type="PROSITE" id="PS50977">
    <property type="entry name" value="HTH_TETR_2"/>
    <property type="match status" value="1"/>
</dbReference>
<dbReference type="Gene3D" id="1.10.357.10">
    <property type="entry name" value="Tetracycline Repressor, domain 2"/>
    <property type="match status" value="1"/>
</dbReference>
<dbReference type="Proteomes" id="UP000637002">
    <property type="component" value="Unassembled WGS sequence"/>
</dbReference>
<organism evidence="4 5">
    <name type="scientific">Chelatococcus reniformis</name>
    <dbReference type="NCBI Taxonomy" id="1494448"/>
    <lineage>
        <taxon>Bacteria</taxon>
        <taxon>Pseudomonadati</taxon>
        <taxon>Pseudomonadota</taxon>
        <taxon>Alphaproteobacteria</taxon>
        <taxon>Hyphomicrobiales</taxon>
        <taxon>Chelatococcaceae</taxon>
        <taxon>Chelatococcus</taxon>
    </lineage>
</organism>
<dbReference type="PRINTS" id="PR00455">
    <property type="entry name" value="HTHTETR"/>
</dbReference>
<dbReference type="InterPro" id="IPR041490">
    <property type="entry name" value="KstR2_TetR_C"/>
</dbReference>
<reference evidence="4" key="2">
    <citation type="submission" date="2020-09" db="EMBL/GenBank/DDBJ databases">
        <authorList>
            <person name="Sun Q."/>
            <person name="Zhou Y."/>
        </authorList>
    </citation>
    <scope>NUCLEOTIDE SEQUENCE</scope>
    <source>
        <strain evidence="4">CGMCC 1.12919</strain>
    </source>
</reference>
<protein>
    <submittedName>
        <fullName evidence="4">TetR family transcriptional regulator</fullName>
    </submittedName>
</protein>
<dbReference type="RefSeq" id="WP_188609599.1">
    <property type="nucleotide sequence ID" value="NZ_BMGG01000004.1"/>
</dbReference>
<dbReference type="InterPro" id="IPR050109">
    <property type="entry name" value="HTH-type_TetR-like_transc_reg"/>
</dbReference>
<evidence type="ECO:0000256" key="2">
    <source>
        <dbReference type="PROSITE-ProRule" id="PRU00335"/>
    </source>
</evidence>
<dbReference type="GO" id="GO:0003700">
    <property type="term" value="F:DNA-binding transcription factor activity"/>
    <property type="evidence" value="ECO:0007669"/>
    <property type="project" value="TreeGrafter"/>
</dbReference>
<dbReference type="PANTHER" id="PTHR30055">
    <property type="entry name" value="HTH-TYPE TRANSCRIPTIONAL REGULATOR RUTR"/>
    <property type="match status" value="1"/>
</dbReference>
<dbReference type="InterPro" id="IPR036271">
    <property type="entry name" value="Tet_transcr_reg_TetR-rel_C_sf"/>
</dbReference>
<proteinExistence type="predicted"/>
<name>A0A916UBN4_9HYPH</name>
<dbReference type="AlphaFoldDB" id="A0A916UBN4"/>
<reference evidence="4" key="1">
    <citation type="journal article" date="2014" name="Int. J. Syst. Evol. Microbiol.">
        <title>Complete genome sequence of Corynebacterium casei LMG S-19264T (=DSM 44701T), isolated from a smear-ripened cheese.</title>
        <authorList>
            <consortium name="US DOE Joint Genome Institute (JGI-PGF)"/>
            <person name="Walter F."/>
            <person name="Albersmeier A."/>
            <person name="Kalinowski J."/>
            <person name="Ruckert C."/>
        </authorList>
    </citation>
    <scope>NUCLEOTIDE SEQUENCE</scope>
    <source>
        <strain evidence="4">CGMCC 1.12919</strain>
    </source>
</reference>
<dbReference type="InterPro" id="IPR009057">
    <property type="entry name" value="Homeodomain-like_sf"/>
</dbReference>